<dbReference type="PANTHER" id="PTHR19328">
    <property type="entry name" value="HEDGEHOG-INTERACTING PROTEIN"/>
    <property type="match status" value="1"/>
</dbReference>
<comment type="caution">
    <text evidence="2">The sequence shown here is derived from an EMBL/GenBank/DDBJ whole genome shotgun (WGS) entry which is preliminary data.</text>
</comment>
<gene>
    <name evidence="2" type="ORF">VRU49_08095</name>
</gene>
<feature type="domain" description="Glucose/Sorbosone dehydrogenase" evidence="1">
    <location>
        <begin position="46"/>
        <end position="376"/>
    </location>
</feature>
<dbReference type="PANTHER" id="PTHR19328:SF75">
    <property type="entry name" value="ALDOSE SUGAR DEHYDROGENASE YLII"/>
    <property type="match status" value="1"/>
</dbReference>
<dbReference type="Pfam" id="PF07995">
    <property type="entry name" value="GSDH"/>
    <property type="match status" value="1"/>
</dbReference>
<evidence type="ECO:0000259" key="1">
    <source>
        <dbReference type="Pfam" id="PF07995"/>
    </source>
</evidence>
<name>A0ABU7H280_9SPHI</name>
<evidence type="ECO:0000313" key="2">
    <source>
        <dbReference type="EMBL" id="MEE1885375.1"/>
    </source>
</evidence>
<dbReference type="RefSeq" id="WP_330146273.1">
    <property type="nucleotide sequence ID" value="NZ_JAZDQU010000002.1"/>
</dbReference>
<protein>
    <submittedName>
        <fullName evidence="2">PQQ-dependent sugar dehydrogenase</fullName>
        <ecNumber evidence="2">1.1.5.-</ecNumber>
    </submittedName>
</protein>
<proteinExistence type="predicted"/>
<dbReference type="InterPro" id="IPR011042">
    <property type="entry name" value="6-blade_b-propeller_TolB-like"/>
</dbReference>
<keyword evidence="3" id="KW-1185">Reference proteome</keyword>
<dbReference type="SUPFAM" id="SSF50952">
    <property type="entry name" value="Soluble quinoprotein glucose dehydrogenase"/>
    <property type="match status" value="1"/>
</dbReference>
<sequence length="382" mass="42578">MKILFLKFITPLVVGLTLIYFLVDKKPTNVNTQNSTWTQTTVVSGLDMPWSMALLPDGRMLVTERTGKLRIVKDGKIDPQEIAGVPKVLYRGQGGLLEVALHPDYKNNGWIYISYSSPKAEGEPGEDGGANTALMRAKLNGHTLTNIEHLYKALPNVRATVHFGGKIIFDKKGYLYLSLGERGRKEDAQNLEKAQGKVVRLHDNGKIPTDNPFVNTPEAKKEIWSYGHRNPQGLAIHPTTQVIWEHEHGPQGGDELNIVEKGKNYGWPLITYGIDYNGSIISKDTAREGLEQPVIHWTPSIAPSGMAIINSNLFKEFNGDIIVGSLKFNHLQHLKLEGNKVVKKDIIFENIGRVRDVRQANDGYIYVVVENTGSIIKISPKK</sequence>
<dbReference type="Proteomes" id="UP001337681">
    <property type="component" value="Unassembled WGS sequence"/>
</dbReference>
<dbReference type="GO" id="GO:0016491">
    <property type="term" value="F:oxidoreductase activity"/>
    <property type="evidence" value="ECO:0007669"/>
    <property type="project" value="UniProtKB-KW"/>
</dbReference>
<evidence type="ECO:0000313" key="3">
    <source>
        <dbReference type="Proteomes" id="UP001337681"/>
    </source>
</evidence>
<reference evidence="2 3" key="1">
    <citation type="submission" date="2024-01" db="EMBL/GenBank/DDBJ databases">
        <title>Pedobacter sp. nov., isolated from oil-contaminated soil.</title>
        <authorList>
            <person name="Le N.T.T."/>
        </authorList>
    </citation>
    <scope>NUCLEOTIDE SEQUENCE [LARGE SCALE GENOMIC DNA]</scope>
    <source>
        <strain evidence="2 3">VNH31</strain>
    </source>
</reference>
<dbReference type="EMBL" id="JAZDQU010000002">
    <property type="protein sequence ID" value="MEE1885375.1"/>
    <property type="molecule type" value="Genomic_DNA"/>
</dbReference>
<dbReference type="InterPro" id="IPR011041">
    <property type="entry name" value="Quinoprot_gluc/sorb_DH_b-prop"/>
</dbReference>
<organism evidence="2 3">
    <name type="scientific">Pedobacter flavus</name>
    <dbReference type="NCBI Taxonomy" id="3113906"/>
    <lineage>
        <taxon>Bacteria</taxon>
        <taxon>Pseudomonadati</taxon>
        <taxon>Bacteroidota</taxon>
        <taxon>Sphingobacteriia</taxon>
        <taxon>Sphingobacteriales</taxon>
        <taxon>Sphingobacteriaceae</taxon>
        <taxon>Pedobacter</taxon>
    </lineage>
</organism>
<dbReference type="EC" id="1.1.5.-" evidence="2"/>
<dbReference type="InterPro" id="IPR012938">
    <property type="entry name" value="Glc/Sorbosone_DH"/>
</dbReference>
<accession>A0ABU7H280</accession>
<dbReference type="Gene3D" id="2.120.10.30">
    <property type="entry name" value="TolB, C-terminal domain"/>
    <property type="match status" value="1"/>
</dbReference>
<keyword evidence="2" id="KW-0560">Oxidoreductase</keyword>